<organism evidence="11">
    <name type="scientific">Taenia asiatica</name>
    <name type="common">Asian tapeworm</name>
    <dbReference type="NCBI Taxonomy" id="60517"/>
    <lineage>
        <taxon>Eukaryota</taxon>
        <taxon>Metazoa</taxon>
        <taxon>Spiralia</taxon>
        <taxon>Lophotrochozoa</taxon>
        <taxon>Platyhelminthes</taxon>
        <taxon>Cestoda</taxon>
        <taxon>Eucestoda</taxon>
        <taxon>Cyclophyllidea</taxon>
        <taxon>Taeniidae</taxon>
        <taxon>Taenia</taxon>
    </lineage>
</organism>
<dbReference type="GO" id="GO:0055087">
    <property type="term" value="C:Ski complex"/>
    <property type="evidence" value="ECO:0007669"/>
    <property type="project" value="TreeGrafter"/>
</dbReference>
<dbReference type="SUPFAM" id="SSF52540">
    <property type="entry name" value="P-loop containing nucleoside triphosphate hydrolases"/>
    <property type="match status" value="1"/>
</dbReference>
<dbReference type="Pfam" id="PF00271">
    <property type="entry name" value="Helicase_C"/>
    <property type="match status" value="1"/>
</dbReference>
<protein>
    <submittedName>
        <fullName evidence="11">Helicase SKI2W</fullName>
    </submittedName>
</protein>
<evidence type="ECO:0000259" key="7">
    <source>
        <dbReference type="PROSITE" id="PS51192"/>
    </source>
</evidence>
<reference evidence="9 10" key="2">
    <citation type="submission" date="2018-11" db="EMBL/GenBank/DDBJ databases">
        <authorList>
            <consortium name="Pathogen Informatics"/>
        </authorList>
    </citation>
    <scope>NUCLEOTIDE SEQUENCE [LARGE SCALE GENOMIC DNA]</scope>
</reference>
<gene>
    <name evidence="9" type="ORF">TASK_LOCUS5111</name>
</gene>
<dbReference type="GO" id="GO:0003723">
    <property type="term" value="F:RNA binding"/>
    <property type="evidence" value="ECO:0007669"/>
    <property type="project" value="InterPro"/>
</dbReference>
<dbReference type="PANTHER" id="PTHR12131">
    <property type="entry name" value="ATP-DEPENDENT RNA AND DNA HELICASE"/>
    <property type="match status" value="1"/>
</dbReference>
<keyword evidence="1" id="KW-0547">Nucleotide-binding</keyword>
<dbReference type="InterPro" id="IPR027417">
    <property type="entry name" value="P-loop_NTPase"/>
</dbReference>
<dbReference type="InterPro" id="IPR011545">
    <property type="entry name" value="DEAD/DEAH_box_helicase_dom"/>
</dbReference>
<comment type="catalytic activity">
    <reaction evidence="5">
        <text>ATP + H2O = ADP + phosphate + H(+)</text>
        <dbReference type="Rhea" id="RHEA:13065"/>
        <dbReference type="ChEBI" id="CHEBI:15377"/>
        <dbReference type="ChEBI" id="CHEBI:15378"/>
        <dbReference type="ChEBI" id="CHEBI:30616"/>
        <dbReference type="ChEBI" id="CHEBI:43474"/>
        <dbReference type="ChEBI" id="CHEBI:456216"/>
        <dbReference type="EC" id="3.6.4.13"/>
    </reaction>
</comment>
<keyword evidence="4" id="KW-0067">ATP-binding</keyword>
<feature type="region of interest" description="Disordered" evidence="6">
    <location>
        <begin position="482"/>
        <end position="507"/>
    </location>
</feature>
<name>A0A0R3W4V7_TAEAS</name>
<evidence type="ECO:0000313" key="9">
    <source>
        <dbReference type="EMBL" id="VDK34528.1"/>
    </source>
</evidence>
<evidence type="ECO:0000256" key="3">
    <source>
        <dbReference type="ARBA" id="ARBA00022806"/>
    </source>
</evidence>
<keyword evidence="2" id="KW-0378">Hydrolase</keyword>
<dbReference type="InterPro" id="IPR014001">
    <property type="entry name" value="Helicase_ATP-bd"/>
</dbReference>
<dbReference type="PROSITE" id="PS51192">
    <property type="entry name" value="HELICASE_ATP_BIND_1"/>
    <property type="match status" value="1"/>
</dbReference>
<keyword evidence="10" id="KW-1185">Reference proteome</keyword>
<dbReference type="CDD" id="cd18795">
    <property type="entry name" value="SF2_C_Ski2"/>
    <property type="match status" value="1"/>
</dbReference>
<dbReference type="GO" id="GO:0070478">
    <property type="term" value="P:nuclear-transcribed mRNA catabolic process, 3'-5' exonucleolytic nonsense-mediated decay"/>
    <property type="evidence" value="ECO:0007669"/>
    <property type="project" value="TreeGrafter"/>
</dbReference>
<dbReference type="SMART" id="SM00490">
    <property type="entry name" value="HELICc"/>
    <property type="match status" value="1"/>
</dbReference>
<accession>A0A0R3W4V7</accession>
<dbReference type="InterPro" id="IPR012961">
    <property type="entry name" value="Ski2/MTR4_C"/>
</dbReference>
<dbReference type="WBParaSite" id="TASK_0000511001-mRNA-1">
    <property type="protein sequence ID" value="TASK_0000511001-mRNA-1"/>
    <property type="gene ID" value="TASK_0000511001"/>
</dbReference>
<dbReference type="SMART" id="SM01142">
    <property type="entry name" value="DSHCT"/>
    <property type="match status" value="1"/>
</dbReference>
<dbReference type="STRING" id="60517.A0A0R3W4V7"/>
<dbReference type="GO" id="GO:0003724">
    <property type="term" value="F:RNA helicase activity"/>
    <property type="evidence" value="ECO:0007669"/>
    <property type="project" value="UniProtKB-EC"/>
</dbReference>
<dbReference type="InterPro" id="IPR016438">
    <property type="entry name" value="SKI2-like"/>
</dbReference>
<keyword evidence="3" id="KW-0347">Helicase</keyword>
<dbReference type="Pfam" id="PF08148">
    <property type="entry name" value="DSHCT"/>
    <property type="match status" value="1"/>
</dbReference>
<dbReference type="SMART" id="SM00487">
    <property type="entry name" value="DEXDc"/>
    <property type="match status" value="1"/>
</dbReference>
<reference evidence="11" key="1">
    <citation type="submission" date="2017-02" db="UniProtKB">
        <authorList>
            <consortium name="WormBaseParasite"/>
        </authorList>
    </citation>
    <scope>IDENTIFICATION</scope>
</reference>
<evidence type="ECO:0000259" key="8">
    <source>
        <dbReference type="PROSITE" id="PS51194"/>
    </source>
</evidence>
<dbReference type="Proteomes" id="UP000282613">
    <property type="component" value="Unassembled WGS sequence"/>
</dbReference>
<proteinExistence type="predicted"/>
<evidence type="ECO:0000313" key="11">
    <source>
        <dbReference type="WBParaSite" id="TASK_0000511001-mRNA-1"/>
    </source>
</evidence>
<feature type="domain" description="Helicase C-terminal" evidence="8">
    <location>
        <begin position="530"/>
        <end position="733"/>
    </location>
</feature>
<dbReference type="InterPro" id="IPR001650">
    <property type="entry name" value="Helicase_C-like"/>
</dbReference>
<dbReference type="InterPro" id="IPR050699">
    <property type="entry name" value="RNA-DNA_Helicase"/>
</dbReference>
<evidence type="ECO:0000313" key="10">
    <source>
        <dbReference type="Proteomes" id="UP000282613"/>
    </source>
</evidence>
<dbReference type="GO" id="GO:0005524">
    <property type="term" value="F:ATP binding"/>
    <property type="evidence" value="ECO:0007669"/>
    <property type="project" value="UniProtKB-KW"/>
</dbReference>
<sequence length="1422" mass="156423">MKLKASKIEQLLATCPKSLDPWTLEPLHSVAFFDSLVNQEELPLSEAQPPISFPDSSLPLAHFDAEVPRDFDSGEIVDDYIVCSCSGDLFASEASNSSTTSTADLFLADICRVLSPSYSSDGESLLKGCFTNIPTVSADGLVDGYLSLCSEEFLSLCAQSRREPTSYAGDAEYESKAEKGDKGERKDKVDLETQATLERQMRQSNNEVTSHAVLECSTETLAPLTELVPDPAFEWPFELDTFQKQAILCLERNQSVLVAAHTSAGKTVVAEYACAMCKRRGSRAIYTSPIKALSNQKFRDFRQTFGDDVGLLTGDIKVATKSSILVMTTEILHNMLCNSADTIRDLEIVIMDEVHYMNDKDRGHVWEQLMILLPQHVLLVLLSATLPNALEFADWLGRIRGGTTIHVCQTHRRPVPLEHHVYTGCDTATRENVYLVVDKEGRFNREGYQDAKNSLIKPKKVSKKGDVSKTVVTVDATDSDKIAHEGTKRKPKSQFTGGKVNTPGRQNYIPKAATEGYNRSGKSEITVWSGLIRMLQEHELMPVIVFCFSRAKINNLVQCLNSIDLLNKSEKNEVVMFLRAAIGPRLKGSDKLLSQVLLVRNLTVRGIAIHHAGMLPLLKEVVEMLFQRGLVRILFATETFAMGVNMPARCVVFTAIQKHDGDQRRPLTAGEYTQMAGRAGRRGLDSTGTVIIMANNCDSPMPTDLQLQQMLLGQATKLTSRFKVTYSMILYLHRGNLQTPQELIHQSFMYANDLRYELVRKRQLDWLRQLVNASTVHNATPRTLIGKAGPVAVSSQVDDDAILTQVQVRCPTHPLDSQDSAAMPCVGAIAEYYLACCRWRDLSHVCSDVAGNQPLSILSKVFSPGRLVKLQLSTESMRSAVQSMSGGRLVAYVGSKCVPNWITVGVVLETTKVANVVTLTVVTWELPPSPVDDCETAIGGTPEEENILVDGEKPHYGCTPFPPHLMPKYCPKSQEESKSRLVVLTEVPLTALLGVSCSIVEGANDKAFAETVSRDLTWLRQQQMASAEGLHVVVRKKRDDDAGDPAARSRRVCPLSTTNEALFAAATAIATVNEREGFENMPFWQHLGLGGSEVEEWMTLTEKLSAPPAEHHLSPQVSTCPNLVAHLSLMHRVTRRRWAIRRLNAKLSRNQDTLLDDYEARVRVLEELGFLDKDTRSGCLTRKGIVACELQQMEVLLSEVLFDGSIIQLSPPDIAALLSCFVCESGMVGGGGSGGGPGTTALKNDPLAPRVALASREDMENAATASTRDPANLFPLPTTVPEHLQSTVRLMLTKAEQLQRLQLEYGVHDAEADTRLNPVLVGATFAWACRQPFSAVMGLTNTSGIDVPEGHVLRALQRLDELLRHVCSACRGLGDQTLAARIEAAHLAVHRDMVCAPSLYVASEISSTDCDTSSHEVEQHQL</sequence>
<evidence type="ECO:0000256" key="4">
    <source>
        <dbReference type="ARBA" id="ARBA00022840"/>
    </source>
</evidence>
<dbReference type="Pfam" id="PF00270">
    <property type="entry name" value="DEAD"/>
    <property type="match status" value="1"/>
</dbReference>
<dbReference type="Gene3D" id="3.40.50.300">
    <property type="entry name" value="P-loop containing nucleotide triphosphate hydrolases"/>
    <property type="match status" value="2"/>
</dbReference>
<feature type="region of interest" description="Disordered" evidence="6">
    <location>
        <begin position="168"/>
        <end position="188"/>
    </location>
</feature>
<dbReference type="Gene3D" id="1.10.3380.30">
    <property type="match status" value="1"/>
</dbReference>
<dbReference type="PIRSF" id="PIRSF005198">
    <property type="entry name" value="Antiviral_helicase_SKI2"/>
    <property type="match status" value="1"/>
</dbReference>
<feature type="compositionally biased region" description="Basic and acidic residues" evidence="6">
    <location>
        <begin position="173"/>
        <end position="188"/>
    </location>
</feature>
<evidence type="ECO:0000256" key="5">
    <source>
        <dbReference type="ARBA" id="ARBA00047984"/>
    </source>
</evidence>
<dbReference type="PANTHER" id="PTHR12131:SF1">
    <property type="entry name" value="ATP-DEPENDENT RNA HELICASE SUPV3L1, MITOCHONDRIAL-RELATED"/>
    <property type="match status" value="1"/>
</dbReference>
<dbReference type="EMBL" id="UYRS01018393">
    <property type="protein sequence ID" value="VDK34528.1"/>
    <property type="molecule type" value="Genomic_DNA"/>
</dbReference>
<evidence type="ECO:0000256" key="2">
    <source>
        <dbReference type="ARBA" id="ARBA00022801"/>
    </source>
</evidence>
<evidence type="ECO:0000256" key="6">
    <source>
        <dbReference type="SAM" id="MobiDB-lite"/>
    </source>
</evidence>
<evidence type="ECO:0000256" key="1">
    <source>
        <dbReference type="ARBA" id="ARBA00022741"/>
    </source>
</evidence>
<feature type="domain" description="Helicase ATP-binding" evidence="7">
    <location>
        <begin position="247"/>
        <end position="404"/>
    </location>
</feature>
<dbReference type="GO" id="GO:0016787">
    <property type="term" value="F:hydrolase activity"/>
    <property type="evidence" value="ECO:0007669"/>
    <property type="project" value="UniProtKB-KW"/>
</dbReference>
<dbReference type="PROSITE" id="PS51194">
    <property type="entry name" value="HELICASE_CTER"/>
    <property type="match status" value="1"/>
</dbReference>
<dbReference type="FunFam" id="3.40.50.300:FF:000354">
    <property type="entry name" value="ATP-dependent RNA helicase SKI2"/>
    <property type="match status" value="1"/>
</dbReference>
<dbReference type="OrthoDB" id="64767at2759"/>